<feature type="compositionally biased region" description="Basic residues" evidence="15">
    <location>
        <begin position="115"/>
        <end position="133"/>
    </location>
</feature>
<dbReference type="Proteomes" id="UP000472263">
    <property type="component" value="Chromosome 10"/>
</dbReference>
<dbReference type="InterPro" id="IPR000742">
    <property type="entry name" value="EGF"/>
</dbReference>
<reference evidence="19" key="1">
    <citation type="submission" date="2019-06" db="EMBL/GenBank/DDBJ databases">
        <authorList>
            <consortium name="Wellcome Sanger Institute Data Sharing"/>
        </authorList>
    </citation>
    <scope>NUCLEOTIDE SEQUENCE [LARGE SCALE GENOMIC DNA]</scope>
</reference>
<dbReference type="GO" id="GO:0005154">
    <property type="term" value="F:epidermal growth factor receptor binding"/>
    <property type="evidence" value="ECO:0007669"/>
    <property type="project" value="TreeGrafter"/>
</dbReference>
<feature type="disulfide bond" evidence="14">
    <location>
        <begin position="162"/>
        <end position="171"/>
    </location>
</feature>
<dbReference type="GO" id="GO:0070654">
    <property type="term" value="P:sensory epithelium regeneration"/>
    <property type="evidence" value="ECO:0007669"/>
    <property type="project" value="Ensembl"/>
</dbReference>
<evidence type="ECO:0000313" key="19">
    <source>
        <dbReference type="Ensembl" id="ENSMMDP00005051678.1"/>
    </source>
</evidence>
<evidence type="ECO:0000256" key="17">
    <source>
        <dbReference type="SAM" id="SignalP"/>
    </source>
</evidence>
<dbReference type="PANTHER" id="PTHR10740">
    <property type="entry name" value="TRANSFORMING GROWTH FACTOR ALPHA"/>
    <property type="match status" value="1"/>
</dbReference>
<dbReference type="GO" id="GO:0009611">
    <property type="term" value="P:response to wounding"/>
    <property type="evidence" value="ECO:0007669"/>
    <property type="project" value="Ensembl"/>
</dbReference>
<feature type="domain" description="EGF-like" evidence="18">
    <location>
        <begin position="132"/>
        <end position="172"/>
    </location>
</feature>
<dbReference type="SUPFAM" id="SSF57196">
    <property type="entry name" value="EGF/Laminin"/>
    <property type="match status" value="1"/>
</dbReference>
<evidence type="ECO:0000256" key="6">
    <source>
        <dbReference type="ARBA" id="ARBA00022674"/>
    </source>
</evidence>
<dbReference type="GeneTree" id="ENSGT00940000156901"/>
<reference evidence="19" key="2">
    <citation type="submission" date="2025-08" db="UniProtKB">
        <authorList>
            <consortium name="Ensembl"/>
        </authorList>
    </citation>
    <scope>IDENTIFICATION</scope>
</reference>
<protein>
    <recommendedName>
        <fullName evidence="13">Proheparin-binding EGF-like growth factor</fullName>
    </recommendedName>
</protein>
<keyword evidence="9 16" id="KW-1133">Transmembrane helix</keyword>
<keyword evidence="5 14" id="KW-0245">EGF-like domain</keyword>
<evidence type="ECO:0000256" key="5">
    <source>
        <dbReference type="ARBA" id="ARBA00022536"/>
    </source>
</evidence>
<dbReference type="Ensembl" id="ENSMMDT00005052690.1">
    <property type="protein sequence ID" value="ENSMMDP00005051678.1"/>
    <property type="gene ID" value="ENSMMDG00005023353.1"/>
</dbReference>
<dbReference type="AlphaFoldDB" id="A0A668AKI7"/>
<evidence type="ECO:0000256" key="15">
    <source>
        <dbReference type="SAM" id="MobiDB-lite"/>
    </source>
</evidence>
<keyword evidence="3" id="KW-1003">Cell membrane</keyword>
<evidence type="ECO:0000256" key="13">
    <source>
        <dbReference type="ARBA" id="ARBA00040098"/>
    </source>
</evidence>
<keyword evidence="4" id="KW-0964">Secreted</keyword>
<dbReference type="Gene3D" id="2.10.25.10">
    <property type="entry name" value="Laminin"/>
    <property type="match status" value="1"/>
</dbReference>
<keyword evidence="6" id="KW-0358">Heparin-binding</keyword>
<name>A0A668AKI7_9TELE</name>
<evidence type="ECO:0000256" key="2">
    <source>
        <dbReference type="ARBA" id="ARBA00004251"/>
    </source>
</evidence>
<dbReference type="FunCoup" id="A0A668AKI7">
    <property type="interactions" value="726"/>
</dbReference>
<dbReference type="PANTHER" id="PTHR10740:SF4">
    <property type="entry name" value="PROHEPARIN-BINDING EGF-LIKE GROWTH FACTOR"/>
    <property type="match status" value="1"/>
</dbReference>
<dbReference type="GO" id="GO:0060041">
    <property type="term" value="P:retina development in camera-type eye"/>
    <property type="evidence" value="ECO:0007669"/>
    <property type="project" value="Ensembl"/>
</dbReference>
<feature type="chain" id="PRO_5025364516" description="Proheparin-binding EGF-like growth factor" evidence="17">
    <location>
        <begin position="23"/>
        <end position="236"/>
    </location>
</feature>
<comment type="caution">
    <text evidence="14">Lacks conserved residue(s) required for the propagation of feature annotation.</text>
</comment>
<proteinExistence type="predicted"/>
<evidence type="ECO:0000256" key="7">
    <source>
        <dbReference type="ARBA" id="ARBA00022692"/>
    </source>
</evidence>
<dbReference type="PROSITE" id="PS50026">
    <property type="entry name" value="EGF_3"/>
    <property type="match status" value="1"/>
</dbReference>
<feature type="signal peptide" evidence="17">
    <location>
        <begin position="1"/>
        <end position="22"/>
    </location>
</feature>
<dbReference type="GO" id="GO:0005615">
    <property type="term" value="C:extracellular space"/>
    <property type="evidence" value="ECO:0007669"/>
    <property type="project" value="TreeGrafter"/>
</dbReference>
<keyword evidence="8 17" id="KW-0732">Signal</keyword>
<dbReference type="GO" id="GO:0008201">
    <property type="term" value="F:heparin binding"/>
    <property type="evidence" value="ECO:0007669"/>
    <property type="project" value="UniProtKB-KW"/>
</dbReference>
<organism evidence="19 20">
    <name type="scientific">Myripristis murdjan</name>
    <name type="common">pinecone soldierfish</name>
    <dbReference type="NCBI Taxonomy" id="586833"/>
    <lineage>
        <taxon>Eukaryota</taxon>
        <taxon>Metazoa</taxon>
        <taxon>Chordata</taxon>
        <taxon>Craniata</taxon>
        <taxon>Vertebrata</taxon>
        <taxon>Euteleostomi</taxon>
        <taxon>Actinopterygii</taxon>
        <taxon>Neopterygii</taxon>
        <taxon>Teleostei</taxon>
        <taxon>Neoteleostei</taxon>
        <taxon>Acanthomorphata</taxon>
        <taxon>Holocentriformes</taxon>
        <taxon>Holocentridae</taxon>
        <taxon>Myripristis</taxon>
    </lineage>
</organism>
<feature type="transmembrane region" description="Helical" evidence="16">
    <location>
        <begin position="190"/>
        <end position="212"/>
    </location>
</feature>
<evidence type="ECO:0000256" key="12">
    <source>
        <dbReference type="ARBA" id="ARBA00023157"/>
    </source>
</evidence>
<evidence type="ECO:0000259" key="18">
    <source>
        <dbReference type="PROSITE" id="PS50026"/>
    </source>
</evidence>
<comment type="subcellular location">
    <subcellularLocation>
        <location evidence="2">Cell membrane</location>
        <topology evidence="2">Single-pass type I membrane protein</topology>
    </subcellularLocation>
    <subcellularLocation>
        <location evidence="1">Secreted</location>
        <location evidence="1">Extracellular space</location>
    </subcellularLocation>
</comment>
<keyword evidence="20" id="KW-1185">Reference proteome</keyword>
<evidence type="ECO:0000256" key="10">
    <source>
        <dbReference type="ARBA" id="ARBA00023030"/>
    </source>
</evidence>
<dbReference type="PROSITE" id="PS00022">
    <property type="entry name" value="EGF_1"/>
    <property type="match status" value="1"/>
</dbReference>
<keyword evidence="10" id="KW-0339">Growth factor</keyword>
<dbReference type="GO" id="GO:0007173">
    <property type="term" value="P:epidermal growth factor receptor signaling pathway"/>
    <property type="evidence" value="ECO:0007669"/>
    <property type="project" value="TreeGrafter"/>
</dbReference>
<accession>A0A668AKI7</accession>
<evidence type="ECO:0000256" key="9">
    <source>
        <dbReference type="ARBA" id="ARBA00022989"/>
    </source>
</evidence>
<reference evidence="19" key="3">
    <citation type="submission" date="2025-09" db="UniProtKB">
        <authorList>
            <consortium name="Ensembl"/>
        </authorList>
    </citation>
    <scope>IDENTIFICATION</scope>
</reference>
<evidence type="ECO:0000256" key="16">
    <source>
        <dbReference type="SAM" id="Phobius"/>
    </source>
</evidence>
<evidence type="ECO:0000256" key="11">
    <source>
        <dbReference type="ARBA" id="ARBA00023136"/>
    </source>
</evidence>
<keyword evidence="12 14" id="KW-1015">Disulfide bond</keyword>
<gene>
    <name evidence="19" type="primary">HBEGF</name>
    <name evidence="19" type="synonym">hbegfa</name>
</gene>
<sequence length="236" mass="26506">MRILRVALLLVHAFVVSRLASGAAVDRYESNRQHTAVINLLDTRDDRRTEQDSRGVDSTTVAYDEGDYEEEYDEDYYDEDEDAMSGDYEVELPRVAMSSKPKDPSAILEAERSEGKRRRGKGRKKGKGKGKKRNPCLKKFKDFCIHGTCHYLRDIRAPSCVCLPSYSGERCEFFTLPVGKSQEGNSRTTALAVVAVVLSSLCLTIIGLLLALRFHKRGAYDVENEEKVKLGLAPNH</sequence>
<dbReference type="FunFam" id="2.10.25.10:FF:000158">
    <property type="entry name" value="proheparin-binding EGF-like growth factor"/>
    <property type="match status" value="1"/>
</dbReference>
<evidence type="ECO:0000313" key="20">
    <source>
        <dbReference type="Proteomes" id="UP000472263"/>
    </source>
</evidence>
<feature type="region of interest" description="Disordered" evidence="15">
    <location>
        <begin position="95"/>
        <end position="133"/>
    </location>
</feature>
<dbReference type="GO" id="GO:0005886">
    <property type="term" value="C:plasma membrane"/>
    <property type="evidence" value="ECO:0007669"/>
    <property type="project" value="UniProtKB-SubCell"/>
</dbReference>
<evidence type="ECO:0000256" key="4">
    <source>
        <dbReference type="ARBA" id="ARBA00022525"/>
    </source>
</evidence>
<evidence type="ECO:0000256" key="8">
    <source>
        <dbReference type="ARBA" id="ARBA00022729"/>
    </source>
</evidence>
<keyword evidence="7 16" id="KW-0812">Transmembrane</keyword>
<evidence type="ECO:0000256" key="1">
    <source>
        <dbReference type="ARBA" id="ARBA00004239"/>
    </source>
</evidence>
<dbReference type="OrthoDB" id="8780145at2759"/>
<evidence type="ECO:0000256" key="14">
    <source>
        <dbReference type="PROSITE-ProRule" id="PRU00076"/>
    </source>
</evidence>
<evidence type="ECO:0000256" key="3">
    <source>
        <dbReference type="ARBA" id="ARBA00022475"/>
    </source>
</evidence>
<keyword evidence="11 16" id="KW-0472">Membrane</keyword>
<dbReference type="GO" id="GO:0008083">
    <property type="term" value="F:growth factor activity"/>
    <property type="evidence" value="ECO:0007669"/>
    <property type="project" value="UniProtKB-KW"/>
</dbReference>
<dbReference type="InParanoid" id="A0A668AKI7"/>
<dbReference type="GO" id="GO:0008284">
    <property type="term" value="P:positive regulation of cell population proliferation"/>
    <property type="evidence" value="ECO:0007669"/>
    <property type="project" value="TreeGrafter"/>
</dbReference>